<organism evidence="2 3">
    <name type="scientific">Pasteurella dagmatis ATCC 43325</name>
    <dbReference type="NCBI Taxonomy" id="667128"/>
    <lineage>
        <taxon>Bacteria</taxon>
        <taxon>Pseudomonadati</taxon>
        <taxon>Pseudomonadota</taxon>
        <taxon>Gammaproteobacteria</taxon>
        <taxon>Pasteurellales</taxon>
        <taxon>Pasteurellaceae</taxon>
        <taxon>Pasteurella</taxon>
    </lineage>
</organism>
<keyword evidence="3" id="KW-1185">Reference proteome</keyword>
<evidence type="ECO:0000313" key="2">
    <source>
        <dbReference type="EMBL" id="EEX50815.1"/>
    </source>
</evidence>
<dbReference type="EMBL" id="ACZR01000005">
    <property type="protein sequence ID" value="EEX50815.1"/>
    <property type="molecule type" value="Genomic_DNA"/>
</dbReference>
<dbReference type="HOGENOM" id="CLU_1633801_0_0_6"/>
<keyword evidence="1" id="KW-1133">Transmembrane helix</keyword>
<sequence>MLRKAYMKINKLLIIMSLLTVTGVFFGHYPTPKTDMSSSYAVNKKHLPTLEQFNKSIKITPTERYIEKDQYNNEIANMTYQIDNLSEKAIRKVHWNSIYIWNSSYLYSHDLPILFETTLKPHKKQMISETILLKRLKSNQQKLLKDPDKNIKVEIIARSIEFEDGSSIIVPNY</sequence>
<proteinExistence type="predicted"/>
<name>C9PN28_9PAST</name>
<accession>C9PN28</accession>
<dbReference type="AlphaFoldDB" id="C9PN28"/>
<comment type="caution">
    <text evidence="2">The sequence shown here is derived from an EMBL/GenBank/DDBJ whole genome shotgun (WGS) entry which is preliminary data.</text>
</comment>
<protein>
    <submittedName>
        <fullName evidence="2">Uncharacterized protein</fullName>
    </submittedName>
</protein>
<evidence type="ECO:0000313" key="3">
    <source>
        <dbReference type="Proteomes" id="UP000005519"/>
    </source>
</evidence>
<feature type="transmembrane region" description="Helical" evidence="1">
    <location>
        <begin position="12"/>
        <end position="29"/>
    </location>
</feature>
<keyword evidence="1" id="KW-0812">Transmembrane</keyword>
<evidence type="ECO:0000256" key="1">
    <source>
        <dbReference type="SAM" id="Phobius"/>
    </source>
</evidence>
<keyword evidence="1" id="KW-0472">Membrane</keyword>
<dbReference type="Proteomes" id="UP000005519">
    <property type="component" value="Unassembled WGS sequence"/>
</dbReference>
<gene>
    <name evidence="2" type="ORF">HMPREF0621_0402</name>
</gene>
<reference evidence="2 3" key="1">
    <citation type="submission" date="2009-10" db="EMBL/GenBank/DDBJ databases">
        <authorList>
            <person name="Muzny D."/>
            <person name="Qin X."/>
            <person name="Deng J."/>
            <person name="Jiang H."/>
            <person name="Liu Y."/>
            <person name="Qu J."/>
            <person name="Song X.-Z."/>
            <person name="Zhang L."/>
            <person name="Thornton R."/>
            <person name="Coyle M."/>
            <person name="Francisco L."/>
            <person name="Jackson L."/>
            <person name="Javaid M."/>
            <person name="Korchina V."/>
            <person name="Kovar C."/>
            <person name="Mata R."/>
            <person name="Mathew T."/>
            <person name="Ngo R."/>
            <person name="Nguyen L."/>
            <person name="Nguyen N."/>
            <person name="Okwuonu G."/>
            <person name="Ongeri F."/>
            <person name="Pham C."/>
            <person name="Simmons D."/>
            <person name="Wilczek-Boney K."/>
            <person name="Hale W."/>
            <person name="Jakkamsetti A."/>
            <person name="Pham P."/>
            <person name="Ruth R."/>
            <person name="San Lucas F."/>
            <person name="Warren J."/>
            <person name="Zhang J."/>
            <person name="Zhao Z."/>
            <person name="Zhou C."/>
            <person name="Zhu D."/>
            <person name="Lee S."/>
            <person name="Bess C."/>
            <person name="Blankenburg K."/>
            <person name="Forbes L."/>
            <person name="Fu Q."/>
            <person name="Gubbala S."/>
            <person name="Hirani K."/>
            <person name="Jayaseelan J.C."/>
            <person name="Lara F."/>
            <person name="Munidasa M."/>
            <person name="Palculict T."/>
            <person name="Patil S."/>
            <person name="Pu L.-L."/>
            <person name="Saada N."/>
            <person name="Tang L."/>
            <person name="Weissenberger G."/>
            <person name="Zhu Y."/>
            <person name="Hemphill L."/>
            <person name="Shang Y."/>
            <person name="Youmans B."/>
            <person name="Ayvaz T."/>
            <person name="Ross M."/>
            <person name="Santibanez J."/>
            <person name="Aqrawi P."/>
            <person name="Gross S."/>
            <person name="Joshi V."/>
            <person name="Fowler G."/>
            <person name="Nazareth L."/>
            <person name="Reid J."/>
            <person name="Worley K."/>
            <person name="Petrosino J."/>
            <person name="Highlander S."/>
            <person name="Gibbs R."/>
        </authorList>
    </citation>
    <scope>NUCLEOTIDE SEQUENCE [LARGE SCALE GENOMIC DNA]</scope>
    <source>
        <strain evidence="2 3">ATCC 43325</strain>
    </source>
</reference>